<accession>A0ABX8YH87</accession>
<sequence>MMRNEIEISYATLRDIIHSFPHLSSPPRTVFDYDVEAVRAGPFPCVGIRKVTTSIKKMIDKHEEYTRTEHEGKHYTWYEIGRYTLTCTVALFMDDRDNGEGMTINPLPFLREWELYIMKKISKHVRFPTTDDPVPKEAVRIKTLGERFEQHGKRLYSVKNTVQIYGKLLEAEELLPPLGESSGNTSWVIHQNPSIFKRKTL</sequence>
<keyword evidence="1" id="KW-0614">Plasmid</keyword>
<organism evidence="1 2">
    <name type="scientific">Aneurinibacillus thermoaerophilus</name>
    <dbReference type="NCBI Taxonomy" id="143495"/>
    <lineage>
        <taxon>Bacteria</taxon>
        <taxon>Bacillati</taxon>
        <taxon>Bacillota</taxon>
        <taxon>Bacilli</taxon>
        <taxon>Bacillales</taxon>
        <taxon>Paenibacillaceae</taxon>
        <taxon>Aneurinibacillus group</taxon>
        <taxon>Aneurinibacillus</taxon>
    </lineage>
</organism>
<proteinExistence type="predicted"/>
<evidence type="ECO:0000313" key="2">
    <source>
        <dbReference type="Proteomes" id="UP000826616"/>
    </source>
</evidence>
<protein>
    <submittedName>
        <fullName evidence="1">Uncharacterized protein</fullName>
    </submittedName>
</protein>
<dbReference type="GeneID" id="97143428"/>
<evidence type="ECO:0000313" key="1">
    <source>
        <dbReference type="EMBL" id="QYY44780.1"/>
    </source>
</evidence>
<reference evidence="1 2" key="1">
    <citation type="submission" date="2021-08" db="EMBL/GenBank/DDBJ databases">
        <title>Complete genome sequence of the strain Aneurinibacillus thermoaerophilus CCM 8960.</title>
        <authorList>
            <person name="Musilova J."/>
            <person name="Kourilova X."/>
            <person name="Pernicova I."/>
            <person name="Bezdicek M."/>
            <person name="Lengerova M."/>
            <person name="Obruca S."/>
            <person name="Sedlar K."/>
        </authorList>
    </citation>
    <scope>NUCLEOTIDE SEQUENCE [LARGE SCALE GENOMIC DNA]</scope>
    <source>
        <strain evidence="1 2">CCM 8960</strain>
        <plasmid evidence="1 2">pAT1</plasmid>
    </source>
</reference>
<gene>
    <name evidence="1" type="ORF">K3F53_18775</name>
</gene>
<name>A0ABX8YH87_ANETH</name>
<dbReference type="RefSeq" id="WP_220561217.1">
    <property type="nucleotide sequence ID" value="NZ_CP080765.1"/>
</dbReference>
<geneLocation type="plasmid" evidence="1 2">
    <name>pAT1</name>
</geneLocation>
<keyword evidence="2" id="KW-1185">Reference proteome</keyword>
<dbReference type="Proteomes" id="UP000826616">
    <property type="component" value="Plasmid pAT1"/>
</dbReference>
<dbReference type="EMBL" id="CP080765">
    <property type="protein sequence ID" value="QYY44780.1"/>
    <property type="molecule type" value="Genomic_DNA"/>
</dbReference>